<dbReference type="AlphaFoldDB" id="A0A803TJA7"/>
<evidence type="ECO:0000259" key="1">
    <source>
        <dbReference type="Pfam" id="PF00433"/>
    </source>
</evidence>
<dbReference type="GO" id="GO:0004674">
    <property type="term" value="F:protein serine/threonine kinase activity"/>
    <property type="evidence" value="ECO:0007669"/>
    <property type="project" value="InterPro"/>
</dbReference>
<evidence type="ECO:0000313" key="2">
    <source>
        <dbReference type="Ensembl" id="ENSACAP00000035297.1"/>
    </source>
</evidence>
<reference evidence="2" key="2">
    <citation type="submission" date="2025-08" db="UniProtKB">
        <authorList>
            <consortium name="Ensembl"/>
        </authorList>
    </citation>
    <scope>IDENTIFICATION</scope>
</reference>
<dbReference type="InParanoid" id="A0A803TJA7"/>
<dbReference type="Gene3D" id="3.30.200.20">
    <property type="entry name" value="Phosphorylase Kinase, domain 1"/>
    <property type="match status" value="1"/>
</dbReference>
<sequence>KLRLASCSKSPGDCSNFDKEFLNEKPRLSLGDRTLINSMDQNMFSDFSFTSPIMDKLLS</sequence>
<dbReference type="GO" id="GO:0005524">
    <property type="term" value="F:ATP binding"/>
    <property type="evidence" value="ECO:0007669"/>
    <property type="project" value="InterPro"/>
</dbReference>
<dbReference type="GeneTree" id="ENSGT00940000157638"/>
<organism evidence="2 3">
    <name type="scientific">Anolis carolinensis</name>
    <name type="common">Green anole</name>
    <name type="synonym">American chameleon</name>
    <dbReference type="NCBI Taxonomy" id="28377"/>
    <lineage>
        <taxon>Eukaryota</taxon>
        <taxon>Metazoa</taxon>
        <taxon>Chordata</taxon>
        <taxon>Craniata</taxon>
        <taxon>Vertebrata</taxon>
        <taxon>Euteleostomi</taxon>
        <taxon>Lepidosauria</taxon>
        <taxon>Squamata</taxon>
        <taxon>Bifurcata</taxon>
        <taxon>Unidentata</taxon>
        <taxon>Episquamata</taxon>
        <taxon>Toxicofera</taxon>
        <taxon>Iguania</taxon>
        <taxon>Dactyloidae</taxon>
        <taxon>Anolis</taxon>
    </lineage>
</organism>
<reference evidence="2" key="1">
    <citation type="submission" date="2009-12" db="EMBL/GenBank/DDBJ databases">
        <title>The Genome Sequence of Anolis carolinensis (Green Anole Lizard).</title>
        <authorList>
            <consortium name="The Genome Sequencing Platform"/>
            <person name="Di Palma F."/>
            <person name="Alfoldi J."/>
            <person name="Heiman D."/>
            <person name="Young S."/>
            <person name="Grabherr M."/>
            <person name="Johnson J."/>
            <person name="Lander E.S."/>
            <person name="Lindblad-Toh K."/>
        </authorList>
    </citation>
    <scope>NUCLEOTIDE SEQUENCE [LARGE SCALE GENOMIC DNA]</scope>
    <source>
        <strain evidence="2">JBL SC #1</strain>
    </source>
</reference>
<feature type="domain" description="Protein kinase C-terminal" evidence="1">
    <location>
        <begin position="9"/>
        <end position="49"/>
    </location>
</feature>
<proteinExistence type="predicted"/>
<dbReference type="InterPro" id="IPR017892">
    <property type="entry name" value="Pkinase_C"/>
</dbReference>
<evidence type="ECO:0000313" key="3">
    <source>
        <dbReference type="Proteomes" id="UP000001646"/>
    </source>
</evidence>
<dbReference type="Ensembl" id="ENSACAT00000052501.1">
    <property type="protein sequence ID" value="ENSACAP00000035297.1"/>
    <property type="gene ID" value="ENSACAG00000039510.1"/>
</dbReference>
<protein>
    <recommendedName>
        <fullName evidence="1">Protein kinase C-terminal domain-containing protein</fullName>
    </recommendedName>
</protein>
<keyword evidence="3" id="KW-1185">Reference proteome</keyword>
<dbReference type="Pfam" id="PF00433">
    <property type="entry name" value="Pkinase_C"/>
    <property type="match status" value="1"/>
</dbReference>
<name>A0A803TJA7_ANOCA</name>
<accession>A0A803TJA7</accession>
<reference evidence="2" key="3">
    <citation type="submission" date="2025-09" db="UniProtKB">
        <authorList>
            <consortium name="Ensembl"/>
        </authorList>
    </citation>
    <scope>IDENTIFICATION</scope>
</reference>
<dbReference type="Proteomes" id="UP000001646">
    <property type="component" value="Unplaced"/>
</dbReference>